<dbReference type="NCBIfam" id="NF000755">
    <property type="entry name" value="PRK00046.1"/>
    <property type="match status" value="1"/>
</dbReference>
<dbReference type="Gene3D" id="3.90.78.10">
    <property type="entry name" value="UDP-N-acetylenolpyruvoylglucosamine reductase, C-terminal domain"/>
    <property type="match status" value="1"/>
</dbReference>
<dbReference type="GO" id="GO:0008762">
    <property type="term" value="F:UDP-N-acetylmuramate dehydrogenase activity"/>
    <property type="evidence" value="ECO:0007669"/>
    <property type="project" value="UniProtKB-UniRule"/>
</dbReference>
<keyword evidence="8 19" id="KW-0132">Cell division</keyword>
<dbReference type="NCBIfam" id="TIGR00179">
    <property type="entry name" value="murB"/>
    <property type="match status" value="1"/>
</dbReference>
<dbReference type="Proteomes" id="UP000247555">
    <property type="component" value="Unassembled WGS sequence"/>
</dbReference>
<evidence type="ECO:0000256" key="18">
    <source>
        <dbReference type="ARBA" id="ARBA00048914"/>
    </source>
</evidence>
<dbReference type="SUPFAM" id="SSF56176">
    <property type="entry name" value="FAD-binding/transporter-associated domain-like"/>
    <property type="match status" value="1"/>
</dbReference>
<comment type="function">
    <text evidence="2 19">Cell wall formation.</text>
</comment>
<dbReference type="PANTHER" id="PTHR21071:SF4">
    <property type="entry name" value="UDP-N-ACETYLENOLPYRUVOYLGLUCOSAMINE REDUCTASE"/>
    <property type="match status" value="1"/>
</dbReference>
<evidence type="ECO:0000256" key="13">
    <source>
        <dbReference type="ARBA" id="ARBA00022984"/>
    </source>
</evidence>
<evidence type="ECO:0000313" key="21">
    <source>
        <dbReference type="EMBL" id="PXX82117.1"/>
    </source>
</evidence>
<evidence type="ECO:0000256" key="4">
    <source>
        <dbReference type="ARBA" id="ARBA00004752"/>
    </source>
</evidence>
<protein>
    <recommendedName>
        <fullName evidence="6 19">UDP-N-acetylenolpyruvoylglucosamine reductase</fullName>
        <ecNumber evidence="5 19">1.3.1.98</ecNumber>
    </recommendedName>
    <alternativeName>
        <fullName evidence="17 19">UDP-N-acetylmuramate dehydrogenase</fullName>
    </alternativeName>
</protein>
<evidence type="ECO:0000256" key="2">
    <source>
        <dbReference type="ARBA" id="ARBA00003921"/>
    </source>
</evidence>
<gene>
    <name evidence="19" type="primary">murB</name>
    <name evidence="21" type="ORF">DFR34_101351</name>
</gene>
<keyword evidence="15 19" id="KW-0131">Cell cycle</keyword>
<dbReference type="InterPro" id="IPR003170">
    <property type="entry name" value="MurB"/>
</dbReference>
<dbReference type="EC" id="1.3.1.98" evidence="5 19"/>
<evidence type="ECO:0000256" key="9">
    <source>
        <dbReference type="ARBA" id="ARBA00022630"/>
    </source>
</evidence>
<proteinExistence type="inferred from homology"/>
<keyword evidence="7 19" id="KW-0963">Cytoplasm</keyword>
<feature type="active site" evidence="19">
    <location>
        <position position="336"/>
    </location>
</feature>
<comment type="subcellular location">
    <subcellularLocation>
        <location evidence="3 19">Cytoplasm</location>
    </subcellularLocation>
</comment>
<evidence type="ECO:0000256" key="6">
    <source>
        <dbReference type="ARBA" id="ARBA00015188"/>
    </source>
</evidence>
<evidence type="ECO:0000256" key="8">
    <source>
        <dbReference type="ARBA" id="ARBA00022618"/>
    </source>
</evidence>
<dbReference type="OrthoDB" id="9804753at2"/>
<name>A0A318LK59_9NEIS</name>
<dbReference type="InterPro" id="IPR016169">
    <property type="entry name" value="FAD-bd_PCMH_sub2"/>
</dbReference>
<dbReference type="InterPro" id="IPR011601">
    <property type="entry name" value="MurB_C"/>
</dbReference>
<dbReference type="PROSITE" id="PS51387">
    <property type="entry name" value="FAD_PCMH"/>
    <property type="match status" value="1"/>
</dbReference>
<evidence type="ECO:0000256" key="15">
    <source>
        <dbReference type="ARBA" id="ARBA00023306"/>
    </source>
</evidence>
<comment type="catalytic activity">
    <reaction evidence="18 19">
        <text>UDP-N-acetyl-alpha-D-muramate + NADP(+) = UDP-N-acetyl-3-O-(1-carboxyvinyl)-alpha-D-glucosamine + NADPH + H(+)</text>
        <dbReference type="Rhea" id="RHEA:12248"/>
        <dbReference type="ChEBI" id="CHEBI:15378"/>
        <dbReference type="ChEBI" id="CHEBI:57783"/>
        <dbReference type="ChEBI" id="CHEBI:58349"/>
        <dbReference type="ChEBI" id="CHEBI:68483"/>
        <dbReference type="ChEBI" id="CHEBI:70757"/>
        <dbReference type="EC" id="1.3.1.98"/>
    </reaction>
</comment>
<evidence type="ECO:0000256" key="12">
    <source>
        <dbReference type="ARBA" id="ARBA00022960"/>
    </source>
</evidence>
<reference evidence="21 22" key="1">
    <citation type="submission" date="2018-05" db="EMBL/GenBank/DDBJ databases">
        <title>Genomic Encyclopedia of Type Strains, Phase IV (KMG-IV): sequencing the most valuable type-strain genomes for metagenomic binning, comparative biology and taxonomic classification.</title>
        <authorList>
            <person name="Goeker M."/>
        </authorList>
    </citation>
    <scope>NUCLEOTIDE SEQUENCE [LARGE SCALE GENOMIC DNA]</scope>
    <source>
        <strain evidence="21 22">DSM 29661</strain>
    </source>
</reference>
<dbReference type="GO" id="GO:0071555">
    <property type="term" value="P:cell wall organization"/>
    <property type="evidence" value="ECO:0007669"/>
    <property type="project" value="UniProtKB-KW"/>
</dbReference>
<dbReference type="SUPFAM" id="SSF56194">
    <property type="entry name" value="Uridine diphospho-N-Acetylenolpyruvylglucosamine reductase, MurB, C-terminal domain"/>
    <property type="match status" value="1"/>
</dbReference>
<dbReference type="InterPro" id="IPR016166">
    <property type="entry name" value="FAD-bd_PCMH"/>
</dbReference>
<dbReference type="GO" id="GO:0005829">
    <property type="term" value="C:cytosol"/>
    <property type="evidence" value="ECO:0007669"/>
    <property type="project" value="TreeGrafter"/>
</dbReference>
<evidence type="ECO:0000259" key="20">
    <source>
        <dbReference type="PROSITE" id="PS51387"/>
    </source>
</evidence>
<comment type="cofactor">
    <cofactor evidence="1 19">
        <name>FAD</name>
        <dbReference type="ChEBI" id="CHEBI:57692"/>
    </cofactor>
</comment>
<keyword evidence="13 19" id="KW-0573">Peptidoglycan synthesis</keyword>
<dbReference type="Gene3D" id="3.30.465.10">
    <property type="match status" value="1"/>
</dbReference>
<evidence type="ECO:0000256" key="10">
    <source>
        <dbReference type="ARBA" id="ARBA00022827"/>
    </source>
</evidence>
<sequence length="340" mass="36597">MPPLFHPDVPLTALNTFGLVARARRLATLSDEAQLPALLADDDFRHGPRLLLGGGSNLLLTHTEVNASVLRIATQGIRLLADDGEQVQVEAAAGESWHGFVRHTLQHGWFGLENLSLIPGTVGASPIQNIGAYGVEVKDRLHSLRALSLDDGQMHEFAAGDCAFAYRDSLFKQQAGRWLVLAVRFTLSRRAAVQIDYGELRQDLAEHGVSAPTPLEVSDAVMRVRQRKLPDPAELGNAGSFFKNPVVDAAHAAALLAQWPDLPHYPQADGRVKLAAGWLIDRAGWKGRRLGPAGVHARQALVLVNHGGATGADIVALAEAIAADVRQRYGVALEAEPVRV</sequence>
<evidence type="ECO:0000256" key="19">
    <source>
        <dbReference type="HAMAP-Rule" id="MF_00037"/>
    </source>
</evidence>
<dbReference type="GO" id="GO:0009252">
    <property type="term" value="P:peptidoglycan biosynthetic process"/>
    <property type="evidence" value="ECO:0007669"/>
    <property type="project" value="UniProtKB-UniRule"/>
</dbReference>
<dbReference type="GO" id="GO:0051301">
    <property type="term" value="P:cell division"/>
    <property type="evidence" value="ECO:0007669"/>
    <property type="project" value="UniProtKB-KW"/>
</dbReference>
<dbReference type="Gene3D" id="3.30.43.10">
    <property type="entry name" value="Uridine Diphospho-n-acetylenolpyruvylglucosamine Reductase, domain 2"/>
    <property type="match status" value="1"/>
</dbReference>
<evidence type="ECO:0000256" key="3">
    <source>
        <dbReference type="ARBA" id="ARBA00004496"/>
    </source>
</evidence>
<comment type="pathway">
    <text evidence="4 19">Cell wall biogenesis; peptidoglycan biosynthesis.</text>
</comment>
<organism evidence="21 22">
    <name type="scientific">Rivihabitans pingtungensis</name>
    <dbReference type="NCBI Taxonomy" id="1054498"/>
    <lineage>
        <taxon>Bacteria</taxon>
        <taxon>Pseudomonadati</taxon>
        <taxon>Pseudomonadota</taxon>
        <taxon>Betaproteobacteria</taxon>
        <taxon>Neisseriales</taxon>
        <taxon>Aquaspirillaceae</taxon>
        <taxon>Rivihabitans</taxon>
    </lineage>
</organism>
<dbReference type="RefSeq" id="WP_110389402.1">
    <property type="nucleotide sequence ID" value="NZ_CALCOA010000108.1"/>
</dbReference>
<evidence type="ECO:0000256" key="5">
    <source>
        <dbReference type="ARBA" id="ARBA00012518"/>
    </source>
</evidence>
<evidence type="ECO:0000256" key="11">
    <source>
        <dbReference type="ARBA" id="ARBA00022857"/>
    </source>
</evidence>
<dbReference type="InterPro" id="IPR016167">
    <property type="entry name" value="FAD-bd_PCMH_sub1"/>
</dbReference>
<dbReference type="NCBIfam" id="NF010478">
    <property type="entry name" value="PRK13903.1"/>
    <property type="match status" value="1"/>
</dbReference>
<keyword evidence="10 19" id="KW-0274">FAD</keyword>
<dbReference type="AlphaFoldDB" id="A0A318LK59"/>
<dbReference type="Pfam" id="PF02873">
    <property type="entry name" value="MurB_C"/>
    <property type="match status" value="1"/>
</dbReference>
<keyword evidence="12 19" id="KW-0133">Cell shape</keyword>
<dbReference type="UniPathway" id="UPA00219"/>
<evidence type="ECO:0000256" key="1">
    <source>
        <dbReference type="ARBA" id="ARBA00001974"/>
    </source>
</evidence>
<comment type="caution">
    <text evidence="21">The sequence shown here is derived from an EMBL/GenBank/DDBJ whole genome shotgun (WGS) entry which is preliminary data.</text>
</comment>
<feature type="active site" evidence="19">
    <location>
        <position position="167"/>
    </location>
</feature>
<dbReference type="PANTHER" id="PTHR21071">
    <property type="entry name" value="UDP-N-ACETYLENOLPYRUVOYLGLUCOSAMINE REDUCTASE"/>
    <property type="match status" value="1"/>
</dbReference>
<keyword evidence="14 19" id="KW-0560">Oxidoreductase</keyword>
<dbReference type="InterPro" id="IPR006094">
    <property type="entry name" value="Oxid_FAD_bind_N"/>
</dbReference>
<dbReference type="HAMAP" id="MF_00037">
    <property type="entry name" value="MurB"/>
    <property type="match status" value="1"/>
</dbReference>
<keyword evidence="11 19" id="KW-0521">NADP</keyword>
<dbReference type="InterPro" id="IPR036318">
    <property type="entry name" value="FAD-bd_PCMH-like_sf"/>
</dbReference>
<evidence type="ECO:0000313" key="22">
    <source>
        <dbReference type="Proteomes" id="UP000247555"/>
    </source>
</evidence>
<feature type="domain" description="FAD-binding PCMH-type" evidence="20">
    <location>
        <begin position="19"/>
        <end position="190"/>
    </location>
</feature>
<keyword evidence="16 19" id="KW-0961">Cell wall biogenesis/degradation</keyword>
<evidence type="ECO:0000256" key="17">
    <source>
        <dbReference type="ARBA" id="ARBA00031026"/>
    </source>
</evidence>
<dbReference type="InterPro" id="IPR036635">
    <property type="entry name" value="MurB_C_sf"/>
</dbReference>
<dbReference type="Pfam" id="PF01565">
    <property type="entry name" value="FAD_binding_4"/>
    <property type="match status" value="1"/>
</dbReference>
<feature type="active site" description="Proton donor" evidence="19">
    <location>
        <position position="240"/>
    </location>
</feature>
<evidence type="ECO:0000256" key="16">
    <source>
        <dbReference type="ARBA" id="ARBA00023316"/>
    </source>
</evidence>
<evidence type="ECO:0000256" key="14">
    <source>
        <dbReference type="ARBA" id="ARBA00023002"/>
    </source>
</evidence>
<dbReference type="EMBL" id="QJKI01000001">
    <property type="protein sequence ID" value="PXX82117.1"/>
    <property type="molecule type" value="Genomic_DNA"/>
</dbReference>
<keyword evidence="9 19" id="KW-0285">Flavoprotein</keyword>
<keyword evidence="22" id="KW-1185">Reference proteome</keyword>
<accession>A0A318LK59</accession>
<dbReference type="GO" id="GO:0071949">
    <property type="term" value="F:FAD binding"/>
    <property type="evidence" value="ECO:0007669"/>
    <property type="project" value="InterPro"/>
</dbReference>
<dbReference type="GO" id="GO:0008360">
    <property type="term" value="P:regulation of cell shape"/>
    <property type="evidence" value="ECO:0007669"/>
    <property type="project" value="UniProtKB-KW"/>
</dbReference>
<evidence type="ECO:0000256" key="7">
    <source>
        <dbReference type="ARBA" id="ARBA00022490"/>
    </source>
</evidence>
<comment type="similarity">
    <text evidence="19">Belongs to the MurB family.</text>
</comment>